<keyword evidence="3" id="KW-0812">Transmembrane</keyword>
<dbReference type="SUPFAM" id="SSF101898">
    <property type="entry name" value="NHL repeat"/>
    <property type="match status" value="2"/>
</dbReference>
<evidence type="ECO:0000256" key="2">
    <source>
        <dbReference type="PROSITE-ProRule" id="PRU00504"/>
    </source>
</evidence>
<feature type="domain" description="MBG" evidence="5">
    <location>
        <begin position="1316"/>
        <end position="1387"/>
    </location>
</feature>
<dbReference type="PANTHER" id="PTHR46388:SF2">
    <property type="entry name" value="NHL REPEAT-CONTAINING PROTEIN 2"/>
    <property type="match status" value="1"/>
</dbReference>
<dbReference type="InterPro" id="IPR013783">
    <property type="entry name" value="Ig-like_fold"/>
</dbReference>
<feature type="domain" description="MBG" evidence="5">
    <location>
        <begin position="1238"/>
        <end position="1310"/>
    </location>
</feature>
<feature type="domain" description="MBG" evidence="5">
    <location>
        <begin position="1157"/>
        <end position="1228"/>
    </location>
</feature>
<sequence>MHLSRLSGVQTLSALVVLVAYAITPSLAHAQVLTLVQSGTRYAGTITPGFNGDFGPATTVSLNTPSYIVFDSNGNQYLSDTLNNCVRKIDTTGSMSTLVGLAVSGKGDTCSTASNSTPTPAQGLYQPTGLAVDSANNLYIADSSHNCIRKLASGASGVASLTTVSGTCGSAVSATPNPNGLVLDTSNNLYIAIQDTEVPATLSNYQVLLQAPSSSLCVVAGAPSALVPTTCAGIAGSVVLNAPSGLAISGAGDLFIADTGNNCVRQVVGLATFQTAVGQCSNDNSGTIATGLDRPYGLAFSPTQSLYVTETSPDVVVSYVLGSGSTTIVAGLPNGASGSYSPVQDGTSALNFPLNGPRGMAVDNLGNFSLADSANSILRKLSSNIIFPATPVGSLSAGLPVTFAVNQKVNLTVTSGPDFNITTNTCTGLHTPAAPGTPPVTCQVFVRFTPTLLGLRSAPIKLVDSISGNSISQGLEGTATGSLGVFTPGIVKTVVSALTAPSAVTVDPAGNAYILETGATPGTGNLLFLPVSGGIPFPIIPGGSGLLTSSAIAIDSTGNYFITDAVHGTVARFGVDGSLNTSYVTGLNTPTSIYVDGFDNLFIAQAGSAHNVIEVFAGGGSRTIAGSGNNTSADGVLATTASFVSPGGLILDTTGILYIADTGGHLVYAVDKFGIIHQVAGNGTATTTVPGQATGTAILAPSSLAFDAAGDLYIADAIANLVYTVFVSTTSNGSNISTTLGTGTAGNTGDGGFANLAQINNPVSIAVEGNSDLFEVDNGNGAVREITYPNPTLAFGSVVVGQSSFVIQQTLSNFGSAPFTLNGAITSSDPHFTIDSGTTTCGTTIIAGSTCDLGFVFTPTVMGSLTASVSIISNAYNSPLTLTLTGTGKVIAPLQFTLPAETEIYGQSFSQTVNVTNGSPSPSGTITFSLGARVLCTVTATLGVGSTCNALNTGLAVGTYSLTFTYSGDTNYLPATGNTTLTVTPAPLTVTVNSVSRLYGASNPTFTGSITGVASGDTVLVAYSSVATATSAVGTYPIIATLTTAGTTSLSNYIVINTPGTLTVTPILITVTVLNVSRQYGQANPPFNSTTLGVLNGNTVSGGTINGDILTIAYSSPATVTSSAGTYPINATIAGANAGNYAVTVTPGTLTVTQAILTITVSNASRTYGTANPVFTSTVSGALNGDTFTNSYSTTATVASPVGSYPISDTIGGPAASNYTVQVTPGTLAITQASVTVNVAANNATRTYGAADPTFTSTVTGALNGDTFIITYATVDTPTSPVGTYTIIPTVSGPAAANYSTITTTNGTLTISPATLTVTANNATRVYDTTNPVFTGTTTGLLKGDAVATTYSSPAVLNSPVGTYPIIPSVSGAALSNYSVNLVNGSLAITQNQAALVINVNSASRLYGAPNPAFSGTVTGVVPGDDVVVSYTTTATPASPAGQYSIGANVSGTSAGNYIATIHPGTLDVSPINTVTTVTSSGSPAAAGANVTFTATVTSTTGAPTGTVNFSDGGNLLGTGIINSSGVATFSTSALTSGSHTITASFQANTNFATSSATLTQIINAPVGSFTISATPPTQLIRGPGTTTYQVLLTSVGGFAGQINLSCSGLPADATCNFASNPTLTAGGTATVALTINTTAADARLRDPSIPSLNPGDLAPITAAAVFPVELTGLGIFFAGLRRRRKPGTQEIRLLAVILLSFGILGLAGCCFNTTFQTYTVSITGTSASSTTLAQSTSVFLSVGN</sequence>
<keyword evidence="1" id="KW-0677">Repeat</keyword>
<evidence type="ECO:0000256" key="1">
    <source>
        <dbReference type="ARBA" id="ARBA00022737"/>
    </source>
</evidence>
<dbReference type="PROSITE" id="PS51125">
    <property type="entry name" value="NHL"/>
    <property type="match status" value="1"/>
</dbReference>
<dbReference type="InterPro" id="IPR032109">
    <property type="entry name" value="Big_3_5"/>
</dbReference>
<dbReference type="Gene3D" id="2.40.10.500">
    <property type="match status" value="2"/>
</dbReference>
<evidence type="ECO:0000313" key="8">
    <source>
        <dbReference type="Proteomes" id="UP000569092"/>
    </source>
</evidence>
<dbReference type="InterPro" id="IPR041286">
    <property type="entry name" value="MBG_2"/>
</dbReference>
<accession>A0A7W8N6C2</accession>
<reference evidence="7 8" key="1">
    <citation type="submission" date="2020-08" db="EMBL/GenBank/DDBJ databases">
        <title>Genomic Encyclopedia of Type Strains, Phase IV (KMG-V): Genome sequencing to study the core and pangenomes of soil and plant-associated prokaryotes.</title>
        <authorList>
            <person name="Whitman W."/>
        </authorList>
    </citation>
    <scope>NUCLEOTIDE SEQUENCE [LARGE SCALE GENOMIC DNA]</scope>
    <source>
        <strain evidence="7 8">M8US30</strain>
    </source>
</reference>
<comment type="caution">
    <text evidence="7">The sequence shown here is derived from an EMBL/GenBank/DDBJ whole genome shotgun (WGS) entry which is preliminary data.</text>
</comment>
<dbReference type="Proteomes" id="UP000569092">
    <property type="component" value="Unassembled WGS sequence"/>
</dbReference>
<feature type="domain" description="Bacterial Ig-like" evidence="4">
    <location>
        <begin position="1478"/>
        <end position="1561"/>
    </location>
</feature>
<protein>
    <submittedName>
        <fullName evidence="7">Uncharacterized protein</fullName>
    </submittedName>
</protein>
<name>A0A7W8N6C2_9BACT</name>
<gene>
    <name evidence="7" type="ORF">HDF10_003445</name>
</gene>
<dbReference type="EMBL" id="JACHDZ010000006">
    <property type="protein sequence ID" value="MBB5345451.1"/>
    <property type="molecule type" value="Genomic_DNA"/>
</dbReference>
<feature type="repeat" description="NHL" evidence="2">
    <location>
        <begin position="124"/>
        <end position="154"/>
    </location>
</feature>
<feature type="transmembrane region" description="Helical" evidence="3">
    <location>
        <begin position="1658"/>
        <end position="1680"/>
    </location>
</feature>
<dbReference type="InterPro" id="IPR001258">
    <property type="entry name" value="NHL_repeat"/>
</dbReference>
<feature type="domain" description="MBG" evidence="5">
    <location>
        <begin position="1069"/>
        <end position="1151"/>
    </location>
</feature>
<dbReference type="Pfam" id="PF16640">
    <property type="entry name" value="Big_3_5"/>
    <property type="match status" value="2"/>
</dbReference>
<organism evidence="7 8">
    <name type="scientific">Tunturiibacter lichenicola</name>
    <dbReference type="NCBI Taxonomy" id="2051959"/>
    <lineage>
        <taxon>Bacteria</taxon>
        <taxon>Pseudomonadati</taxon>
        <taxon>Acidobacteriota</taxon>
        <taxon>Terriglobia</taxon>
        <taxon>Terriglobales</taxon>
        <taxon>Acidobacteriaceae</taxon>
        <taxon>Tunturiibacter</taxon>
    </lineage>
</organism>
<feature type="domain" description="MBG" evidence="5">
    <location>
        <begin position="1396"/>
        <end position="1467"/>
    </location>
</feature>
<dbReference type="Gene3D" id="3.30.160.710">
    <property type="match status" value="5"/>
</dbReference>
<dbReference type="InterPro" id="IPR011042">
    <property type="entry name" value="6-blade_b-propeller_TolB-like"/>
</dbReference>
<evidence type="ECO:0000313" key="7">
    <source>
        <dbReference type="EMBL" id="MBB5345451.1"/>
    </source>
</evidence>
<dbReference type="Pfam" id="PF25021">
    <property type="entry name" value="TEN_NHL"/>
    <property type="match status" value="1"/>
</dbReference>
<dbReference type="Gene3D" id="2.60.40.10">
    <property type="entry name" value="Immunoglobulins"/>
    <property type="match status" value="3"/>
</dbReference>
<evidence type="ECO:0000256" key="3">
    <source>
        <dbReference type="SAM" id="Phobius"/>
    </source>
</evidence>
<feature type="domain" description="Teneurin NHL" evidence="6">
    <location>
        <begin position="52"/>
        <end position="267"/>
    </location>
</feature>
<keyword evidence="3" id="KW-0472">Membrane</keyword>
<dbReference type="PANTHER" id="PTHR46388">
    <property type="entry name" value="NHL REPEAT-CONTAINING PROTEIN 2"/>
    <property type="match status" value="1"/>
</dbReference>
<dbReference type="Pfam" id="PF18676">
    <property type="entry name" value="MBG_2"/>
    <property type="match status" value="6"/>
</dbReference>
<dbReference type="Gene3D" id="2.120.10.30">
    <property type="entry name" value="TolB, C-terminal domain"/>
    <property type="match status" value="4"/>
</dbReference>
<proteinExistence type="predicted"/>
<feature type="domain" description="MBG" evidence="5">
    <location>
        <begin position="988"/>
        <end position="1063"/>
    </location>
</feature>
<evidence type="ECO:0000259" key="4">
    <source>
        <dbReference type="Pfam" id="PF16640"/>
    </source>
</evidence>
<dbReference type="InterPro" id="IPR056822">
    <property type="entry name" value="TEN_NHL"/>
</dbReference>
<feature type="domain" description="Bacterial Ig-like" evidence="4">
    <location>
        <begin position="902"/>
        <end position="984"/>
    </location>
</feature>
<evidence type="ECO:0000259" key="6">
    <source>
        <dbReference type="Pfam" id="PF25021"/>
    </source>
</evidence>
<feature type="transmembrane region" description="Helical" evidence="3">
    <location>
        <begin position="1692"/>
        <end position="1709"/>
    </location>
</feature>
<evidence type="ECO:0000259" key="5">
    <source>
        <dbReference type="Pfam" id="PF18676"/>
    </source>
</evidence>
<keyword evidence="3" id="KW-1133">Transmembrane helix</keyword>